<feature type="region of interest" description="Disordered" evidence="1">
    <location>
        <begin position="1"/>
        <end position="25"/>
    </location>
</feature>
<sequence>MLRSARRTRLLGAAPDSPGGVIPPDVAPPPAGALIFSAGAVPLRPGVRFVIAVRLSRIGAMRNMGAACVRHPQ</sequence>
<dbReference type="Proteomes" id="UP000467371">
    <property type="component" value="Chromosome"/>
</dbReference>
<dbReference type="RefSeq" id="WP_155395622.1">
    <property type="nucleotide sequence ID" value="NZ_CP042908.1"/>
</dbReference>
<name>A0A6C0VI47_METMZ</name>
<evidence type="ECO:0000256" key="1">
    <source>
        <dbReference type="SAM" id="MobiDB-lite"/>
    </source>
</evidence>
<gene>
    <name evidence="2" type="ORF">FQU78_08810</name>
</gene>
<evidence type="ECO:0000313" key="2">
    <source>
        <dbReference type="EMBL" id="QIB91139.1"/>
    </source>
</evidence>
<protein>
    <submittedName>
        <fullName evidence="2">Uncharacterized protein</fullName>
    </submittedName>
</protein>
<dbReference type="GeneID" id="42568803"/>
<accession>A0A6C0VI47</accession>
<dbReference type="AlphaFoldDB" id="A0A6C0VI47"/>
<organism evidence="2 3">
    <name type="scientific">Methanosarcina mazei</name>
    <name type="common">Methanosarcina frisia</name>
    <dbReference type="NCBI Taxonomy" id="2209"/>
    <lineage>
        <taxon>Archaea</taxon>
        <taxon>Methanobacteriati</taxon>
        <taxon>Methanobacteriota</taxon>
        <taxon>Stenosarchaea group</taxon>
        <taxon>Methanomicrobia</taxon>
        <taxon>Methanosarcinales</taxon>
        <taxon>Methanosarcinaceae</taxon>
        <taxon>Methanosarcina</taxon>
    </lineage>
</organism>
<reference evidence="2 3" key="1">
    <citation type="journal article" date="2020" name="Environ. Microbiol. Rep.">
        <title>Redox cycling of Fe(II) and Fe(III) in magnetite accelerates aceticlastic methanogenesis by Methanosarcina mazei.</title>
        <authorList>
            <person name="Wang H."/>
            <person name="Byrne J.M."/>
            <person name="Liu P."/>
            <person name="Liu J."/>
            <person name="Dong X."/>
            <person name="Lu Y."/>
        </authorList>
    </citation>
    <scope>NUCLEOTIDE SEQUENCE [LARGE SCALE GENOMIC DNA]</scope>
    <source>
        <strain evidence="3">zm-15</strain>
    </source>
</reference>
<evidence type="ECO:0000313" key="3">
    <source>
        <dbReference type="Proteomes" id="UP000467371"/>
    </source>
</evidence>
<proteinExistence type="predicted"/>
<dbReference type="EMBL" id="CP042908">
    <property type="protein sequence ID" value="QIB91139.1"/>
    <property type="molecule type" value="Genomic_DNA"/>
</dbReference>